<name>A0A1E5PKX6_9ACTN</name>
<dbReference type="OrthoDB" id="4037576at2"/>
<sequence>MHGSTPHTPVQWEAEAQAPDELQRPLVLAAVARDILARQLAREGEQRRALADFPGGWGVEDRR</sequence>
<keyword evidence="2" id="KW-1185">Reference proteome</keyword>
<reference evidence="1 2" key="1">
    <citation type="submission" date="2016-08" db="EMBL/GenBank/DDBJ databases">
        <title>The complete genome of Streptomyces subrutilus 10-1-1.</title>
        <authorList>
            <person name="Chen X."/>
        </authorList>
    </citation>
    <scope>NUCLEOTIDE SEQUENCE [LARGE SCALE GENOMIC DNA]</scope>
    <source>
        <strain evidence="1 2">10-1-1</strain>
    </source>
</reference>
<dbReference type="EMBL" id="MEHK01000001">
    <property type="protein sequence ID" value="OEJ30184.1"/>
    <property type="molecule type" value="Genomic_DNA"/>
</dbReference>
<gene>
    <name evidence="1" type="ORF">BGK67_01305</name>
</gene>
<proteinExistence type="predicted"/>
<dbReference type="Proteomes" id="UP000095705">
    <property type="component" value="Unassembled WGS sequence"/>
</dbReference>
<dbReference type="RefSeq" id="WP_069918329.1">
    <property type="nucleotide sequence ID" value="NZ_MEHK01000001.1"/>
</dbReference>
<protein>
    <submittedName>
        <fullName evidence="1">Uncharacterized protein</fullName>
    </submittedName>
</protein>
<comment type="caution">
    <text evidence="1">The sequence shown here is derived from an EMBL/GenBank/DDBJ whole genome shotgun (WGS) entry which is preliminary data.</text>
</comment>
<accession>A0A1E5PKX6</accession>
<dbReference type="AlphaFoldDB" id="A0A1E5PKX6"/>
<evidence type="ECO:0000313" key="2">
    <source>
        <dbReference type="Proteomes" id="UP000095705"/>
    </source>
</evidence>
<organism evidence="1 2">
    <name type="scientific">Streptomyces subrutilus</name>
    <dbReference type="NCBI Taxonomy" id="36818"/>
    <lineage>
        <taxon>Bacteria</taxon>
        <taxon>Bacillati</taxon>
        <taxon>Actinomycetota</taxon>
        <taxon>Actinomycetes</taxon>
        <taxon>Kitasatosporales</taxon>
        <taxon>Streptomycetaceae</taxon>
        <taxon>Streptomyces</taxon>
    </lineage>
</organism>
<evidence type="ECO:0000313" key="1">
    <source>
        <dbReference type="EMBL" id="OEJ30184.1"/>
    </source>
</evidence>